<accession>A0ABT9P8B1</accession>
<evidence type="ECO:0000313" key="3">
    <source>
        <dbReference type="Proteomes" id="UP001235712"/>
    </source>
</evidence>
<comment type="caution">
    <text evidence="2">The sequence shown here is derived from an EMBL/GenBank/DDBJ whole genome shotgun (WGS) entry which is preliminary data.</text>
</comment>
<protein>
    <submittedName>
        <fullName evidence="2">Uncharacterized protein</fullName>
    </submittedName>
</protein>
<evidence type="ECO:0000313" key="2">
    <source>
        <dbReference type="EMBL" id="MDP9828940.1"/>
    </source>
</evidence>
<dbReference type="RefSeq" id="WP_307246648.1">
    <property type="nucleotide sequence ID" value="NZ_JAUSQZ010000001.1"/>
</dbReference>
<evidence type="ECO:0000256" key="1">
    <source>
        <dbReference type="SAM" id="Phobius"/>
    </source>
</evidence>
<keyword evidence="3" id="KW-1185">Reference proteome</keyword>
<dbReference type="Proteomes" id="UP001235712">
    <property type="component" value="Unassembled WGS sequence"/>
</dbReference>
<dbReference type="EMBL" id="JAUSQZ010000001">
    <property type="protein sequence ID" value="MDP9828940.1"/>
    <property type="molecule type" value="Genomic_DNA"/>
</dbReference>
<sequence length="336" mass="35293">MVVRGAGRVLGGVVDVVHDRAPAVSERAYRAVAAPLLLADPQGSAQAVQTRLDGTRDRVSALATRGTVPSSAARRVRRDLARTRADVDLLAPRLPVVQARCLVQRSAAYDDALRSLSHQAAQRTGAQLARDTAVVAGSLGGWIGVLVLLGAGVIAASLIGLVAGAVTASLVLGAATRRTGRERLGAIASALAHADVVAVGATSAVPGLDQRRRALVERAAGRLDQRGLTALRAIDTHLDDLLVRLMEGELEADGMHLVQASVERYLPDTLEPFLSLKDVNSPVQGRSAQAEVADQLVSIETALADLARRPSRSNLEQQLLRQGEFLRSKFGATPGN</sequence>
<keyword evidence="1" id="KW-0472">Membrane</keyword>
<organism evidence="2 3">
    <name type="scientific">Kineosporia succinea</name>
    <dbReference type="NCBI Taxonomy" id="84632"/>
    <lineage>
        <taxon>Bacteria</taxon>
        <taxon>Bacillati</taxon>
        <taxon>Actinomycetota</taxon>
        <taxon>Actinomycetes</taxon>
        <taxon>Kineosporiales</taxon>
        <taxon>Kineosporiaceae</taxon>
        <taxon>Kineosporia</taxon>
    </lineage>
</organism>
<reference evidence="2 3" key="1">
    <citation type="submission" date="2023-07" db="EMBL/GenBank/DDBJ databases">
        <title>Sequencing the genomes of 1000 actinobacteria strains.</title>
        <authorList>
            <person name="Klenk H.-P."/>
        </authorList>
    </citation>
    <scope>NUCLEOTIDE SEQUENCE [LARGE SCALE GENOMIC DNA]</scope>
    <source>
        <strain evidence="2 3">DSM 44388</strain>
    </source>
</reference>
<proteinExistence type="predicted"/>
<keyword evidence="1" id="KW-1133">Transmembrane helix</keyword>
<name>A0ABT9P8B1_9ACTN</name>
<keyword evidence="1" id="KW-0812">Transmembrane</keyword>
<gene>
    <name evidence="2" type="ORF">J2S57_004689</name>
</gene>
<feature type="transmembrane region" description="Helical" evidence="1">
    <location>
        <begin position="142"/>
        <end position="175"/>
    </location>
</feature>